<feature type="transmembrane region" description="Helical" evidence="5">
    <location>
        <begin position="341"/>
        <end position="371"/>
    </location>
</feature>
<dbReference type="InterPro" id="IPR011701">
    <property type="entry name" value="MFS"/>
</dbReference>
<evidence type="ECO:0000256" key="5">
    <source>
        <dbReference type="SAM" id="Phobius"/>
    </source>
</evidence>
<keyword evidence="7" id="KW-1185">Reference proteome</keyword>
<name>A0ABM4BRI7_HYDVU</name>
<evidence type="ECO:0000259" key="6">
    <source>
        <dbReference type="PROSITE" id="PS50850"/>
    </source>
</evidence>
<dbReference type="PANTHER" id="PTHR11662:SF399">
    <property type="entry name" value="FI19708P1-RELATED"/>
    <property type="match status" value="1"/>
</dbReference>
<dbReference type="SUPFAM" id="SSF103473">
    <property type="entry name" value="MFS general substrate transporter"/>
    <property type="match status" value="1"/>
</dbReference>
<feature type="domain" description="Major facilitator superfamily (MFS) profile" evidence="6">
    <location>
        <begin position="8"/>
        <end position="451"/>
    </location>
</feature>
<feature type="transmembrane region" description="Helical" evidence="5">
    <location>
        <begin position="391"/>
        <end position="416"/>
    </location>
</feature>
<evidence type="ECO:0000256" key="1">
    <source>
        <dbReference type="ARBA" id="ARBA00004141"/>
    </source>
</evidence>
<evidence type="ECO:0000256" key="2">
    <source>
        <dbReference type="ARBA" id="ARBA00022692"/>
    </source>
</evidence>
<evidence type="ECO:0000313" key="7">
    <source>
        <dbReference type="Proteomes" id="UP001652625"/>
    </source>
</evidence>
<accession>A0ABM4BRI7</accession>
<feature type="transmembrane region" description="Helical" evidence="5">
    <location>
        <begin position="164"/>
        <end position="188"/>
    </location>
</feature>
<feature type="transmembrane region" description="Helical" evidence="5">
    <location>
        <begin position="297"/>
        <end position="320"/>
    </location>
</feature>
<evidence type="ECO:0000256" key="4">
    <source>
        <dbReference type="ARBA" id="ARBA00023136"/>
    </source>
</evidence>
<reference evidence="8" key="1">
    <citation type="submission" date="2025-08" db="UniProtKB">
        <authorList>
            <consortium name="RefSeq"/>
        </authorList>
    </citation>
    <scope>IDENTIFICATION</scope>
</reference>
<dbReference type="InterPro" id="IPR005829">
    <property type="entry name" value="Sugar_transporter_CS"/>
</dbReference>
<dbReference type="Pfam" id="PF07690">
    <property type="entry name" value="MFS_1"/>
    <property type="match status" value="1"/>
</dbReference>
<dbReference type="PROSITE" id="PS00217">
    <property type="entry name" value="SUGAR_TRANSPORT_2"/>
    <property type="match status" value="1"/>
</dbReference>
<organism evidence="7 8">
    <name type="scientific">Hydra vulgaris</name>
    <name type="common">Hydra</name>
    <name type="synonym">Hydra attenuata</name>
    <dbReference type="NCBI Taxonomy" id="6087"/>
    <lineage>
        <taxon>Eukaryota</taxon>
        <taxon>Metazoa</taxon>
        <taxon>Cnidaria</taxon>
        <taxon>Hydrozoa</taxon>
        <taxon>Hydroidolina</taxon>
        <taxon>Anthoathecata</taxon>
        <taxon>Aplanulata</taxon>
        <taxon>Hydridae</taxon>
        <taxon>Hydra</taxon>
    </lineage>
</organism>
<keyword evidence="3 5" id="KW-1133">Transmembrane helix</keyword>
<evidence type="ECO:0000313" key="8">
    <source>
        <dbReference type="RefSeq" id="XP_065651755.1"/>
    </source>
</evidence>
<feature type="transmembrane region" description="Helical" evidence="5">
    <location>
        <begin position="76"/>
        <end position="96"/>
    </location>
</feature>
<protein>
    <submittedName>
        <fullName evidence="8">Sialin isoform X2</fullName>
    </submittedName>
</protein>
<feature type="transmembrane region" description="Helical" evidence="5">
    <location>
        <begin position="12"/>
        <end position="37"/>
    </location>
</feature>
<dbReference type="PROSITE" id="PS50850">
    <property type="entry name" value="MFS"/>
    <property type="match status" value="1"/>
</dbReference>
<dbReference type="InterPro" id="IPR020846">
    <property type="entry name" value="MFS_dom"/>
</dbReference>
<dbReference type="RefSeq" id="XP_065651755.1">
    <property type="nucleotide sequence ID" value="XM_065795683.1"/>
</dbReference>
<evidence type="ECO:0000256" key="3">
    <source>
        <dbReference type="ARBA" id="ARBA00022989"/>
    </source>
</evidence>
<feature type="transmembrane region" description="Helical" evidence="5">
    <location>
        <begin position="428"/>
        <end position="447"/>
    </location>
</feature>
<dbReference type="InterPro" id="IPR050382">
    <property type="entry name" value="MFS_Na/Anion_cotransporter"/>
</dbReference>
<comment type="subcellular location">
    <subcellularLocation>
        <location evidence="1">Membrane</location>
        <topology evidence="1">Multi-pass membrane protein</topology>
    </subcellularLocation>
</comment>
<dbReference type="GeneID" id="101239061"/>
<dbReference type="Proteomes" id="UP001652625">
    <property type="component" value="Chromosome 04"/>
</dbReference>
<feature type="transmembrane region" description="Helical" evidence="5">
    <location>
        <begin position="194"/>
        <end position="215"/>
    </location>
</feature>
<keyword evidence="2 5" id="KW-0812">Transmembrane</keyword>
<feature type="transmembrane region" description="Helical" evidence="5">
    <location>
        <begin position="103"/>
        <end position="123"/>
    </location>
</feature>
<keyword evidence="4 5" id="KW-0472">Membrane</keyword>
<dbReference type="PANTHER" id="PTHR11662">
    <property type="entry name" value="SOLUTE CARRIER FAMILY 17"/>
    <property type="match status" value="1"/>
</dbReference>
<dbReference type="Gene3D" id="1.20.1250.20">
    <property type="entry name" value="MFS general substrate transporter like domains"/>
    <property type="match status" value="2"/>
</dbReference>
<sequence>MSIYIPKRYVVAVLGHFAIFIMYTMRANLSVALVAMVKTSKLHNKVLNNECKQDFYKNETKHHDGEFTWSESQQGVILSSFFYGYLLIQFAGGVFANKFGAKYVFGIGLFVTSILSLLTPVAARTNLYFLIFTRALSGVSQGVSFSCIHYLISQWSPPSDRTKFLGYTFGGMYTGTIFAVVVSGMLVASFGWPSVFYFFGIMGLVLLLFWMFLVFNNPDEHPYISDDEKRFLEESLQKCSSDTKIAKIPYFSMFTSIHVWAIVVAHFANNWVWYFILTDMPSYFRDILNFDVKQNGFFSALPFFATFAAFQISTLVSDFIRKKKCSTACTRRVMSLTGSYLSALFLILEGYSSCSNVVWSVACMVLINTFLGVNNSSFLINHLDISPRFGALLIGISNTAGTLAGCISPFVTGVLINKNPSSAQYKKVFLISAVISFIGGTIFSIFVSGDVQPWNNLSSKDDEKESKKLINKDSKVSYSTCNNEVDV</sequence>
<gene>
    <name evidence="8" type="primary">LOC101239061</name>
</gene>
<proteinExistence type="predicted"/>
<feature type="transmembrane region" description="Helical" evidence="5">
    <location>
        <begin position="129"/>
        <end position="152"/>
    </location>
</feature>
<feature type="transmembrane region" description="Helical" evidence="5">
    <location>
        <begin position="257"/>
        <end position="277"/>
    </location>
</feature>
<dbReference type="CDD" id="cd17318">
    <property type="entry name" value="MFS_SLC17"/>
    <property type="match status" value="1"/>
</dbReference>
<dbReference type="InterPro" id="IPR036259">
    <property type="entry name" value="MFS_trans_sf"/>
</dbReference>